<keyword evidence="6" id="KW-1185">Reference proteome</keyword>
<evidence type="ECO:0000259" key="4">
    <source>
        <dbReference type="Pfam" id="PF01321"/>
    </source>
</evidence>
<evidence type="ECO:0000259" key="3">
    <source>
        <dbReference type="Pfam" id="PF00557"/>
    </source>
</evidence>
<evidence type="ECO:0000256" key="1">
    <source>
        <dbReference type="ARBA" id="ARBA00008766"/>
    </source>
</evidence>
<dbReference type="FunFam" id="3.90.230.10:FF:000014">
    <property type="entry name" value="Aminopeptidase P family protein"/>
    <property type="match status" value="1"/>
</dbReference>
<keyword evidence="5" id="KW-0031">Aminopeptidase</keyword>
<dbReference type="RefSeq" id="WP_154456984.1">
    <property type="nucleotide sequence ID" value="NZ_VUMV01000001.1"/>
</dbReference>
<dbReference type="InterPro" id="IPR000994">
    <property type="entry name" value="Pept_M24"/>
</dbReference>
<feature type="domain" description="Creatinase N-terminal" evidence="4">
    <location>
        <begin position="2"/>
        <end position="129"/>
    </location>
</feature>
<comment type="similarity">
    <text evidence="1">Belongs to the peptidase M24B family.</text>
</comment>
<protein>
    <submittedName>
        <fullName evidence="5">Aminopeptidase P family protein</fullName>
    </submittedName>
</protein>
<organism evidence="5 6">
    <name type="scientific">Bilifractor porci</name>
    <dbReference type="NCBI Taxonomy" id="2606636"/>
    <lineage>
        <taxon>Bacteria</taxon>
        <taxon>Bacillati</taxon>
        <taxon>Bacillota</taxon>
        <taxon>Clostridia</taxon>
        <taxon>Lachnospirales</taxon>
        <taxon>Lachnospiraceae</taxon>
        <taxon>Bilifractor</taxon>
    </lineage>
</organism>
<dbReference type="InterPro" id="IPR036005">
    <property type="entry name" value="Creatinase/aminopeptidase-like"/>
</dbReference>
<dbReference type="CDD" id="cd01092">
    <property type="entry name" value="APP-like"/>
    <property type="match status" value="1"/>
</dbReference>
<reference evidence="5 6" key="1">
    <citation type="submission" date="2019-08" db="EMBL/GenBank/DDBJ databases">
        <title>In-depth cultivation of the pig gut microbiome towards novel bacterial diversity and tailored functional studies.</title>
        <authorList>
            <person name="Wylensek D."/>
            <person name="Hitch T.C.A."/>
            <person name="Clavel T."/>
        </authorList>
    </citation>
    <scope>NUCLEOTIDE SEQUENCE [LARGE SCALE GENOMIC DNA]</scope>
    <source>
        <strain evidence="5 6">Oil+RF-744-WCA-WT-13</strain>
    </source>
</reference>
<dbReference type="PRINTS" id="PR00599">
    <property type="entry name" value="MAPEPTIDASE"/>
</dbReference>
<name>A0A7X2TN72_9FIRM</name>
<dbReference type="InterPro" id="IPR050659">
    <property type="entry name" value="Peptidase_M24B"/>
</dbReference>
<accession>A0A7X2TN72</accession>
<dbReference type="Gene3D" id="3.40.350.10">
    <property type="entry name" value="Creatinase/prolidase N-terminal domain"/>
    <property type="match status" value="1"/>
</dbReference>
<dbReference type="GO" id="GO:0008235">
    <property type="term" value="F:metalloexopeptidase activity"/>
    <property type="evidence" value="ECO:0007669"/>
    <property type="project" value="UniProtKB-ARBA"/>
</dbReference>
<dbReference type="InterPro" id="IPR000587">
    <property type="entry name" value="Creatinase_N"/>
</dbReference>
<dbReference type="InterPro" id="IPR029149">
    <property type="entry name" value="Creatin/AminoP/Spt16_N"/>
</dbReference>
<dbReference type="AlphaFoldDB" id="A0A7X2TN72"/>
<dbReference type="SUPFAM" id="SSF55920">
    <property type="entry name" value="Creatinase/aminopeptidase"/>
    <property type="match status" value="1"/>
</dbReference>
<keyword evidence="5" id="KW-0645">Protease</keyword>
<dbReference type="PANTHER" id="PTHR46112">
    <property type="entry name" value="AMINOPEPTIDASE"/>
    <property type="match status" value="1"/>
</dbReference>
<evidence type="ECO:0000256" key="2">
    <source>
        <dbReference type="ARBA" id="ARBA00022801"/>
    </source>
</evidence>
<keyword evidence="2" id="KW-0378">Hydrolase</keyword>
<sequence length="355" mass="38915">MQKIADVFSRSGVQALFITDPHNMGYISGFNGEGMLYISKKQKIIITDSRYTEAAEKVSAGRGFHVTEENAAHKRKKILQDLIEEDGVSIVGYEDRFMHCYDFSRFVNWLPAVQQWLPLEDQITAIRQIKTPEEQEIMAHAEAIGDAAFADILKEIRPGMTELQLAAKLEYQMKMHGATGFSFSTIAASGLNSSMPHAVPGEKVIENGDFITMDFGCIWKGYCSDMTRTVVVGKANEKQKEIYGIVLEAQTAALDGLHAGMTGREADAIARDVITKAGYGSCFGHALGHSVGLYIHEKPALSPADHTVLEPGMVETVEPGIYIPGFGGVRIEDMVIITENGIRNLTSSPKGLIEL</sequence>
<dbReference type="EMBL" id="VUMV01000001">
    <property type="protein sequence ID" value="MST81190.1"/>
    <property type="molecule type" value="Genomic_DNA"/>
</dbReference>
<dbReference type="Pfam" id="PF00557">
    <property type="entry name" value="Peptidase_M24"/>
    <property type="match status" value="1"/>
</dbReference>
<evidence type="ECO:0000313" key="6">
    <source>
        <dbReference type="Proteomes" id="UP000466864"/>
    </source>
</evidence>
<dbReference type="Gene3D" id="3.90.230.10">
    <property type="entry name" value="Creatinase/methionine aminopeptidase superfamily"/>
    <property type="match status" value="1"/>
</dbReference>
<dbReference type="SUPFAM" id="SSF53092">
    <property type="entry name" value="Creatinase/prolidase N-terminal domain"/>
    <property type="match status" value="1"/>
</dbReference>
<dbReference type="Pfam" id="PF01321">
    <property type="entry name" value="Creatinase_N"/>
    <property type="match status" value="1"/>
</dbReference>
<comment type="caution">
    <text evidence="5">The sequence shown here is derived from an EMBL/GenBank/DDBJ whole genome shotgun (WGS) entry which is preliminary data.</text>
</comment>
<proteinExistence type="inferred from homology"/>
<feature type="domain" description="Peptidase M24" evidence="3">
    <location>
        <begin position="136"/>
        <end position="339"/>
    </location>
</feature>
<evidence type="ECO:0000313" key="5">
    <source>
        <dbReference type="EMBL" id="MST81190.1"/>
    </source>
</evidence>
<gene>
    <name evidence="5" type="ORF">FYJ60_02435</name>
</gene>
<dbReference type="Proteomes" id="UP000466864">
    <property type="component" value="Unassembled WGS sequence"/>
</dbReference>
<dbReference type="InterPro" id="IPR001714">
    <property type="entry name" value="Pept_M24_MAP"/>
</dbReference>
<dbReference type="GO" id="GO:0004177">
    <property type="term" value="F:aminopeptidase activity"/>
    <property type="evidence" value="ECO:0007669"/>
    <property type="project" value="UniProtKB-KW"/>
</dbReference>
<dbReference type="PANTHER" id="PTHR46112:SF3">
    <property type="entry name" value="AMINOPEPTIDASE YPDF"/>
    <property type="match status" value="1"/>
</dbReference>